<dbReference type="CDD" id="cd16454">
    <property type="entry name" value="RING-H2_PA-TM-RING"/>
    <property type="match status" value="1"/>
</dbReference>
<evidence type="ECO:0000256" key="1">
    <source>
        <dbReference type="PROSITE-ProRule" id="PRU00175"/>
    </source>
</evidence>
<dbReference type="OrthoDB" id="21204at2759"/>
<dbReference type="PANTHER" id="PTHR22765:SF343">
    <property type="entry name" value="E3 UBIQUITIN-PROTEIN LIGASE SGR9, AMYLOPLASTIC"/>
    <property type="match status" value="1"/>
</dbReference>
<dbReference type="Proteomes" id="UP000030645">
    <property type="component" value="Unassembled WGS sequence"/>
</dbReference>
<organism evidence="3 4">
    <name type="scientific">Morus notabilis</name>
    <dbReference type="NCBI Taxonomy" id="981085"/>
    <lineage>
        <taxon>Eukaryota</taxon>
        <taxon>Viridiplantae</taxon>
        <taxon>Streptophyta</taxon>
        <taxon>Embryophyta</taxon>
        <taxon>Tracheophyta</taxon>
        <taxon>Spermatophyta</taxon>
        <taxon>Magnoliopsida</taxon>
        <taxon>eudicotyledons</taxon>
        <taxon>Gunneridae</taxon>
        <taxon>Pentapetalae</taxon>
        <taxon>rosids</taxon>
        <taxon>fabids</taxon>
        <taxon>Rosales</taxon>
        <taxon>Moraceae</taxon>
        <taxon>Moreae</taxon>
        <taxon>Morus</taxon>
    </lineage>
</organism>
<dbReference type="eggNOG" id="KOG0800">
    <property type="taxonomic scope" value="Eukaryota"/>
</dbReference>
<dbReference type="PROSITE" id="PS50089">
    <property type="entry name" value="ZF_RING_2"/>
    <property type="match status" value="1"/>
</dbReference>
<protein>
    <submittedName>
        <fullName evidence="3">E3 ubiquitin-protein ligase RING1-like protein</fullName>
    </submittedName>
</protein>
<evidence type="ECO:0000313" key="3">
    <source>
        <dbReference type="EMBL" id="EXB58572.1"/>
    </source>
</evidence>
<name>W9QY87_9ROSA</name>
<dbReference type="PANTHER" id="PTHR22765">
    <property type="entry name" value="RING FINGER AND PROTEASE ASSOCIATED DOMAIN-CONTAINING"/>
    <property type="match status" value="1"/>
</dbReference>
<evidence type="ECO:0000259" key="2">
    <source>
        <dbReference type="PROSITE" id="PS50089"/>
    </source>
</evidence>
<dbReference type="Pfam" id="PF13639">
    <property type="entry name" value="zf-RING_2"/>
    <property type="match status" value="1"/>
</dbReference>
<reference evidence="4" key="1">
    <citation type="submission" date="2013-01" db="EMBL/GenBank/DDBJ databases">
        <title>Draft Genome Sequence of a Mulberry Tree, Morus notabilis C.K. Schneid.</title>
        <authorList>
            <person name="He N."/>
            <person name="Zhao S."/>
        </authorList>
    </citation>
    <scope>NUCLEOTIDE SEQUENCE</scope>
</reference>
<keyword evidence="1" id="KW-0863">Zinc-finger</keyword>
<dbReference type="InterPro" id="IPR013083">
    <property type="entry name" value="Znf_RING/FYVE/PHD"/>
</dbReference>
<dbReference type="InterPro" id="IPR051826">
    <property type="entry name" value="E3_ubiquitin-ligase_domain"/>
</dbReference>
<dbReference type="AlphaFoldDB" id="W9QY87"/>
<dbReference type="Gene3D" id="3.30.40.10">
    <property type="entry name" value="Zinc/RING finger domain, C3HC4 (zinc finger)"/>
    <property type="match status" value="1"/>
</dbReference>
<feature type="domain" description="RING-type" evidence="2">
    <location>
        <begin position="200"/>
        <end position="241"/>
    </location>
</feature>
<gene>
    <name evidence="3" type="ORF">L484_008725</name>
</gene>
<dbReference type="SMART" id="SM00184">
    <property type="entry name" value="RING"/>
    <property type="match status" value="1"/>
</dbReference>
<sequence>MTEETTTTIMAALATLTQSQLSDLTASISSDVHLHRRRLSAVLSSPHLFSLTLQRLRLLSLPDKTLLIAKHLLSSLHHLTLHYNKCHSAVLKPRDLDAVLVLLLLCDVRQHSPEALETPPFRWREVLGSVYARGMLSTAGYGIGSAAALLPYIETAARCLRFVGNYNVNSNSTVVGRETAATVAAVVALPSVGGGGGEECVICREEMREGRDVCGLPCQHKFHWRCVLPWLRRRNTCPCCRFRLPTDDVFGEIQRLWDIVVKMSGVGKELIS</sequence>
<dbReference type="KEGG" id="mnt:21392083"/>
<keyword evidence="1" id="KW-0479">Metal-binding</keyword>
<dbReference type="SUPFAM" id="SSF57850">
    <property type="entry name" value="RING/U-box"/>
    <property type="match status" value="1"/>
</dbReference>
<dbReference type="InterPro" id="IPR001841">
    <property type="entry name" value="Znf_RING"/>
</dbReference>
<proteinExistence type="predicted"/>
<keyword evidence="1" id="KW-0862">Zinc</keyword>
<evidence type="ECO:0000313" key="4">
    <source>
        <dbReference type="Proteomes" id="UP000030645"/>
    </source>
</evidence>
<dbReference type="GO" id="GO:0061630">
    <property type="term" value="F:ubiquitin protein ligase activity"/>
    <property type="evidence" value="ECO:0007669"/>
    <property type="project" value="TreeGrafter"/>
</dbReference>
<dbReference type="EMBL" id="KE344364">
    <property type="protein sequence ID" value="EXB58572.1"/>
    <property type="molecule type" value="Genomic_DNA"/>
</dbReference>
<dbReference type="GO" id="GO:0006511">
    <property type="term" value="P:ubiquitin-dependent protein catabolic process"/>
    <property type="evidence" value="ECO:0007669"/>
    <property type="project" value="TreeGrafter"/>
</dbReference>
<keyword evidence="4" id="KW-1185">Reference proteome</keyword>
<accession>W9QY87</accession>
<dbReference type="GO" id="GO:0008270">
    <property type="term" value="F:zinc ion binding"/>
    <property type="evidence" value="ECO:0007669"/>
    <property type="project" value="UniProtKB-KW"/>
</dbReference>